<gene>
    <name evidence="2" type="ORF">YBT1518_33586</name>
</gene>
<evidence type="ECO:0000313" key="3">
    <source>
        <dbReference type="Proteomes" id="UP000018566"/>
    </source>
</evidence>
<dbReference type="KEGG" id="bthu:YBT1518_33586"/>
<geneLocation type="plasmid" evidence="2 3">
    <name>pBMB0231</name>
</geneLocation>
<feature type="transmembrane region" description="Helical" evidence="1">
    <location>
        <begin position="6"/>
        <end position="23"/>
    </location>
</feature>
<sequence length="71" mass="8644">MVHINLVCMTINLFFLVFYSIIIERSIHMSYSIWEYLQDSYYKIYLLAKDKKYMNTVVSIKQPKLIQKNKM</sequence>
<reference evidence="2 3" key="1">
    <citation type="submission" date="2013-05" db="EMBL/GenBank/DDBJ databases">
        <title>Complete genome sequence of Bacillus thuringiensis YBT-1518, a typical strain with high toxicity to nematode.</title>
        <authorList>
            <person name="Wang P."/>
            <person name="Zhang C."/>
            <person name="Guo M."/>
            <person name="Guo S."/>
            <person name="Zhu Y."/>
            <person name="Zheng J."/>
            <person name="Zhu L."/>
            <person name="Ruan L."/>
            <person name="Peng D."/>
            <person name="Sun M."/>
        </authorList>
    </citation>
    <scope>NUCLEOTIDE SEQUENCE [LARGE SCALE GENOMIC DNA]</scope>
    <source>
        <strain evidence="2 3">YBT-1518</strain>
        <plasmid evidence="2 3">pBMB0231</plasmid>
    </source>
</reference>
<proteinExistence type="predicted"/>
<keyword evidence="2" id="KW-0614">Plasmid</keyword>
<dbReference type="Proteomes" id="UP000018566">
    <property type="component" value="Plasmid pBMB0231"/>
</dbReference>
<evidence type="ECO:0000256" key="1">
    <source>
        <dbReference type="SAM" id="Phobius"/>
    </source>
</evidence>
<keyword evidence="1" id="KW-0472">Membrane</keyword>
<evidence type="ECO:0000313" key="2">
    <source>
        <dbReference type="EMBL" id="AHA75404.1"/>
    </source>
</evidence>
<name>A0A9W3KM47_BACTU</name>
<dbReference type="EMBL" id="CP005938">
    <property type="protein sequence ID" value="AHA75404.1"/>
    <property type="molecule type" value="Genomic_DNA"/>
</dbReference>
<organism evidence="2 3">
    <name type="scientific">Bacillus thuringiensis YBT-1518</name>
    <dbReference type="NCBI Taxonomy" id="529122"/>
    <lineage>
        <taxon>Bacteria</taxon>
        <taxon>Bacillati</taxon>
        <taxon>Bacillota</taxon>
        <taxon>Bacilli</taxon>
        <taxon>Bacillales</taxon>
        <taxon>Bacillaceae</taxon>
        <taxon>Bacillus</taxon>
        <taxon>Bacillus cereus group</taxon>
    </lineage>
</organism>
<accession>A0A9W3KM47</accession>
<protein>
    <submittedName>
        <fullName evidence="2">Uncharacterized protein</fullName>
    </submittedName>
</protein>
<keyword evidence="1" id="KW-1133">Transmembrane helix</keyword>
<keyword evidence="1" id="KW-0812">Transmembrane</keyword>
<dbReference type="AlphaFoldDB" id="A0A9W3KM47"/>